<dbReference type="OrthoDB" id="3180848at2759"/>
<dbReference type="InterPro" id="IPR024745">
    <property type="entry name" value="GH44_cat"/>
</dbReference>
<keyword evidence="1" id="KW-0732">Signal</keyword>
<evidence type="ECO:0000313" key="3">
    <source>
        <dbReference type="EMBL" id="KAF9064529.1"/>
    </source>
</evidence>
<dbReference type="SUPFAM" id="SSF51445">
    <property type="entry name" value="(Trans)glycosidases"/>
    <property type="match status" value="1"/>
</dbReference>
<dbReference type="AlphaFoldDB" id="A0A9P5PF68"/>
<dbReference type="Pfam" id="PF12891">
    <property type="entry name" value="Glyco_hydro_44"/>
    <property type="match status" value="1"/>
</dbReference>
<feature type="chain" id="PRO_5040513927" evidence="1">
    <location>
        <begin position="18"/>
        <end position="734"/>
    </location>
</feature>
<name>A0A9P5PF68_9AGAR</name>
<comment type="caution">
    <text evidence="3">The sequence shown here is derived from an EMBL/GenBank/DDBJ whole genome shotgun (WGS) entry which is preliminary data.</text>
</comment>
<dbReference type="EMBL" id="JADNRY010000121">
    <property type="protein sequence ID" value="KAF9064529.1"/>
    <property type="molecule type" value="Genomic_DNA"/>
</dbReference>
<dbReference type="Gene3D" id="3.20.20.80">
    <property type="entry name" value="Glycosidases"/>
    <property type="match status" value="1"/>
</dbReference>
<evidence type="ECO:0000313" key="4">
    <source>
        <dbReference type="Proteomes" id="UP000772434"/>
    </source>
</evidence>
<protein>
    <submittedName>
        <fullName evidence="3">Glycoside hydrolase family 44-domain-containing protein</fullName>
    </submittedName>
</protein>
<proteinExistence type="predicted"/>
<dbReference type="InterPro" id="IPR013780">
    <property type="entry name" value="Glyco_hydro_b"/>
</dbReference>
<reference evidence="3" key="1">
    <citation type="submission" date="2020-11" db="EMBL/GenBank/DDBJ databases">
        <authorList>
            <consortium name="DOE Joint Genome Institute"/>
            <person name="Ahrendt S."/>
            <person name="Riley R."/>
            <person name="Andreopoulos W."/>
            <person name="Labutti K."/>
            <person name="Pangilinan J."/>
            <person name="Ruiz-Duenas F.J."/>
            <person name="Barrasa J.M."/>
            <person name="Sanchez-Garcia M."/>
            <person name="Camarero S."/>
            <person name="Miyauchi S."/>
            <person name="Serrano A."/>
            <person name="Linde D."/>
            <person name="Babiker R."/>
            <person name="Drula E."/>
            <person name="Ayuso-Fernandez I."/>
            <person name="Pacheco R."/>
            <person name="Padilla G."/>
            <person name="Ferreira P."/>
            <person name="Barriuso J."/>
            <person name="Kellner H."/>
            <person name="Castanera R."/>
            <person name="Alfaro M."/>
            <person name="Ramirez L."/>
            <person name="Pisabarro A.G."/>
            <person name="Kuo A."/>
            <person name="Tritt A."/>
            <person name="Lipzen A."/>
            <person name="He G."/>
            <person name="Yan M."/>
            <person name="Ng V."/>
            <person name="Cullen D."/>
            <person name="Martin F."/>
            <person name="Rosso M.-N."/>
            <person name="Henrissat B."/>
            <person name="Hibbett D."/>
            <person name="Martinez A.T."/>
            <person name="Grigoriev I.V."/>
        </authorList>
    </citation>
    <scope>NUCLEOTIDE SEQUENCE</scope>
    <source>
        <strain evidence="3">AH 40177</strain>
    </source>
</reference>
<accession>A0A9P5PF68</accession>
<dbReference type="Gene3D" id="2.60.120.430">
    <property type="entry name" value="Galactose-binding lectin"/>
    <property type="match status" value="1"/>
</dbReference>
<keyword evidence="4" id="KW-1185">Reference proteome</keyword>
<evidence type="ECO:0000256" key="1">
    <source>
        <dbReference type="SAM" id="SignalP"/>
    </source>
</evidence>
<organism evidence="3 4">
    <name type="scientific">Rhodocollybia butyracea</name>
    <dbReference type="NCBI Taxonomy" id="206335"/>
    <lineage>
        <taxon>Eukaryota</taxon>
        <taxon>Fungi</taxon>
        <taxon>Dikarya</taxon>
        <taxon>Basidiomycota</taxon>
        <taxon>Agaricomycotina</taxon>
        <taxon>Agaricomycetes</taxon>
        <taxon>Agaricomycetidae</taxon>
        <taxon>Agaricales</taxon>
        <taxon>Marasmiineae</taxon>
        <taxon>Omphalotaceae</taxon>
        <taxon>Rhodocollybia</taxon>
    </lineage>
</organism>
<keyword evidence="3" id="KW-0378">Hydrolase</keyword>
<sequence>MIFRAFVLLSVGVFVAADVTVYAPGSGSLASGWENWSWSSTLDFASTAGPGAVEAISVNTTAWGALSTFAETAFNNNYAGLRFDISGAQPDVSVYFSSSTDSDASTSLPLASMSTVVNTTAFTTVTIDFSNLPGNEGVLATDSWNLINFQGEIVVEPLFLSAEPLAGNLLAVTSQGDVDFSQVSATLNGAKVTLSLSETYSPWDTPAQTITYFTLNTPLSAGSLVIAAGANTTFSYTIPALQYGTINIANTKNISPTIYGVNFPTDADYIKLLGVTLNRWGGNAVTAYNPDGAFTNAGNDWFFENRVSSPEANPFLQFVSDAGSKSLFTVPALDWVSKDSTSYSYPRTVYPDQQSYDPFNSDAGDGLLPNGSWVTPSPQANVYTPWNISLAAAMLEAMPVKPDIITVDNEIEIASSTHQDMHPDPMGYDEELARVAAPSTCAWWFYWTSEIGYTDNAAHNNQDFLPWFLAQMNKASAQAGKRLLDYLDIHYYFAPDTSANDAAAKALRLRMTRSWWGMILLSSYTSRSCKANVMPPTDPDYLDESWIGTSIPPQWTEPNPNAIWLIPRMQQLIQQFYPGTKLSISEWDSTDDTDITGGLVTVDSLGIFGVNGLDQATYWSQPDQLGPVGLAYWLYRGNGTYFGDKSVQVNLADNSQDVLGVYASTSDGVKVTMVIVNKDVVPVNLAISNIPAGKYFLRHFGGDAGVAKWQTTIDIAANSNFVIPSYTAVFFQQQ</sequence>
<dbReference type="GO" id="GO:0016787">
    <property type="term" value="F:hydrolase activity"/>
    <property type="evidence" value="ECO:0007669"/>
    <property type="project" value="UniProtKB-KW"/>
</dbReference>
<evidence type="ECO:0000259" key="2">
    <source>
        <dbReference type="Pfam" id="PF12891"/>
    </source>
</evidence>
<dbReference type="Proteomes" id="UP000772434">
    <property type="component" value="Unassembled WGS sequence"/>
</dbReference>
<feature type="domain" description="Glycoside hydrolase family 44 catalytic" evidence="2">
    <location>
        <begin position="294"/>
        <end position="493"/>
    </location>
</feature>
<dbReference type="InterPro" id="IPR017853">
    <property type="entry name" value="GH"/>
</dbReference>
<gene>
    <name evidence="3" type="ORF">BDP27DRAFT_1425730</name>
</gene>
<feature type="signal peptide" evidence="1">
    <location>
        <begin position="1"/>
        <end position="17"/>
    </location>
</feature>
<dbReference type="Gene3D" id="2.60.40.1180">
    <property type="entry name" value="Golgi alpha-mannosidase II"/>
    <property type="match status" value="1"/>
</dbReference>